<evidence type="ECO:0000256" key="4">
    <source>
        <dbReference type="PROSITE-ProRule" id="PRU00221"/>
    </source>
</evidence>
<dbReference type="EMBL" id="OZ020107">
    <property type="protein sequence ID" value="CAK9259373.1"/>
    <property type="molecule type" value="Genomic_DNA"/>
</dbReference>
<dbReference type="CDD" id="cd16449">
    <property type="entry name" value="RING-HC"/>
    <property type="match status" value="1"/>
</dbReference>
<keyword evidence="1 4" id="KW-0853">WD repeat</keyword>
<dbReference type="PROSITE" id="PS50089">
    <property type="entry name" value="ZF_RING_2"/>
    <property type="match status" value="1"/>
</dbReference>
<dbReference type="SMART" id="SM00184">
    <property type="entry name" value="RING"/>
    <property type="match status" value="1"/>
</dbReference>
<feature type="repeat" description="WD" evidence="4">
    <location>
        <begin position="282"/>
        <end position="323"/>
    </location>
</feature>
<dbReference type="PANTHER" id="PTHR19846:SF0">
    <property type="entry name" value="PRE-MRNA PROCESSING FACTOR 4"/>
    <property type="match status" value="1"/>
</dbReference>
<keyword evidence="3" id="KW-0862">Zinc</keyword>
<dbReference type="PROSITE" id="PS50294">
    <property type="entry name" value="WD_REPEATS_REGION"/>
    <property type="match status" value="6"/>
</dbReference>
<feature type="repeat" description="WD" evidence="4">
    <location>
        <begin position="452"/>
        <end position="493"/>
    </location>
</feature>
<dbReference type="Pfam" id="PF13639">
    <property type="entry name" value="zf-RING_2"/>
    <property type="match status" value="1"/>
</dbReference>
<sequence length="605" mass="65443">MGLTCKICFESATGQGAKARITSCGHVFCHPCSAIWFRSETACPVCRSPVPGSSALVALFDHDAGLQSPSLGLADDNNNDGGGGGGGSSGLISEEGQQPPQRESPKTMAGPGMENVGGAGAASNSGDNEDVQVKYVLGKVAERWQQVMVERARLKVQVARLEKTKQELLAQVQSLSIENTALKQGISMQCRPVMRPCPAEPQGDLEHDRRCAGYVPETGLQGFGRDTTSENPPCYLSNLSFSELGYGCSEPGYSSFRVPTRRPPPKVEERLGAPKWELAHSFSMHSGPVHGIAVNPSGNLVATASWDHLCRVYDVHLEEEVAVLAGHLLGLYAVKFSPAKRDLVGTVSSDQTCRLWSTETGACVRVLESHTDEVNGLSFKEGTHLLATASDDTTSMIWDAEKGISVTTLKGHRHGVYGVCFQPHGGHLVATASFDFTAKLWDPRSGEDVQTLRGHLEDVIGVDIDDSGMYLATGSDDKTCRVWDLRMGSSVAVLQVHAGEVKRVAFSPFGRLLATTSGDTMVRLFDTSTWECSHVLSSHNDHVFDIAWSPTADFLVTASHDRMWKLWQPRVLSLRNSCFMADNQQHYASSNLPADGMQMEHTVVV</sequence>
<keyword evidence="9" id="KW-1185">Reference proteome</keyword>
<feature type="repeat" description="WD" evidence="4">
    <location>
        <begin position="536"/>
        <end position="568"/>
    </location>
</feature>
<gene>
    <name evidence="8" type="ORF">CSSPJE1EN1_LOCUS4851</name>
</gene>
<dbReference type="PRINTS" id="PR00320">
    <property type="entry name" value="GPROTEINBRPT"/>
</dbReference>
<dbReference type="InterPro" id="IPR001841">
    <property type="entry name" value="Znf_RING"/>
</dbReference>
<evidence type="ECO:0000256" key="3">
    <source>
        <dbReference type="PROSITE-ProRule" id="PRU00175"/>
    </source>
</evidence>
<dbReference type="Pfam" id="PF00400">
    <property type="entry name" value="WD40"/>
    <property type="match status" value="7"/>
</dbReference>
<evidence type="ECO:0000256" key="2">
    <source>
        <dbReference type="ARBA" id="ARBA00022737"/>
    </source>
</evidence>
<feature type="repeat" description="WD" evidence="4">
    <location>
        <begin position="367"/>
        <end position="408"/>
    </location>
</feature>
<dbReference type="InterPro" id="IPR036322">
    <property type="entry name" value="WD40_repeat_dom_sf"/>
</dbReference>
<evidence type="ECO:0000313" key="8">
    <source>
        <dbReference type="EMBL" id="CAK9259373.1"/>
    </source>
</evidence>
<evidence type="ECO:0000259" key="7">
    <source>
        <dbReference type="PROSITE" id="PS50089"/>
    </source>
</evidence>
<name>A0ABP0VXZ3_9BRYO</name>
<keyword evidence="3" id="KW-0863">Zinc-finger</keyword>
<dbReference type="PROSITE" id="PS50082">
    <property type="entry name" value="WD_REPEATS_2"/>
    <property type="match status" value="7"/>
</dbReference>
<dbReference type="PANTHER" id="PTHR19846">
    <property type="entry name" value="WD40 REPEAT PROTEIN"/>
    <property type="match status" value="1"/>
</dbReference>
<keyword evidence="2" id="KW-0677">Repeat</keyword>
<dbReference type="SMART" id="SM00320">
    <property type="entry name" value="WD40"/>
    <property type="match status" value="7"/>
</dbReference>
<feature type="compositionally biased region" description="Gly residues" evidence="6">
    <location>
        <begin position="80"/>
        <end position="89"/>
    </location>
</feature>
<reference evidence="8" key="1">
    <citation type="submission" date="2024-02" db="EMBL/GenBank/DDBJ databases">
        <authorList>
            <consortium name="ELIXIR-Norway"/>
            <consortium name="Elixir Norway"/>
        </authorList>
    </citation>
    <scope>NUCLEOTIDE SEQUENCE</scope>
</reference>
<dbReference type="InterPro" id="IPR001680">
    <property type="entry name" value="WD40_rpt"/>
</dbReference>
<feature type="repeat" description="WD" evidence="4">
    <location>
        <begin position="409"/>
        <end position="451"/>
    </location>
</feature>
<dbReference type="SUPFAM" id="SSF50978">
    <property type="entry name" value="WD40 repeat-like"/>
    <property type="match status" value="1"/>
</dbReference>
<protein>
    <recommendedName>
        <fullName evidence="7">RING-type domain-containing protein</fullName>
    </recommendedName>
</protein>
<dbReference type="Proteomes" id="UP001497444">
    <property type="component" value="Chromosome 12"/>
</dbReference>
<dbReference type="InterPro" id="IPR019775">
    <property type="entry name" value="WD40_repeat_CS"/>
</dbReference>
<organism evidence="8 9">
    <name type="scientific">Sphagnum jensenii</name>
    <dbReference type="NCBI Taxonomy" id="128206"/>
    <lineage>
        <taxon>Eukaryota</taxon>
        <taxon>Viridiplantae</taxon>
        <taxon>Streptophyta</taxon>
        <taxon>Embryophyta</taxon>
        <taxon>Bryophyta</taxon>
        <taxon>Sphagnophytina</taxon>
        <taxon>Sphagnopsida</taxon>
        <taxon>Sphagnales</taxon>
        <taxon>Sphagnaceae</taxon>
        <taxon>Sphagnum</taxon>
    </lineage>
</organism>
<feature type="coiled-coil region" evidence="5">
    <location>
        <begin position="151"/>
        <end position="178"/>
    </location>
</feature>
<feature type="domain" description="RING-type" evidence="7">
    <location>
        <begin position="5"/>
        <end position="47"/>
    </location>
</feature>
<dbReference type="Gene3D" id="3.30.40.10">
    <property type="entry name" value="Zinc/RING finger domain, C3HC4 (zinc finger)"/>
    <property type="match status" value="1"/>
</dbReference>
<dbReference type="InterPro" id="IPR015943">
    <property type="entry name" value="WD40/YVTN_repeat-like_dom_sf"/>
</dbReference>
<dbReference type="CDD" id="cd00200">
    <property type="entry name" value="WD40"/>
    <property type="match status" value="1"/>
</dbReference>
<dbReference type="InterPro" id="IPR013083">
    <property type="entry name" value="Znf_RING/FYVE/PHD"/>
</dbReference>
<evidence type="ECO:0000256" key="6">
    <source>
        <dbReference type="SAM" id="MobiDB-lite"/>
    </source>
</evidence>
<dbReference type="InterPro" id="IPR020472">
    <property type="entry name" value="WD40_PAC1"/>
</dbReference>
<dbReference type="SUPFAM" id="SSF57850">
    <property type="entry name" value="RING/U-box"/>
    <property type="match status" value="1"/>
</dbReference>
<dbReference type="Gene3D" id="2.130.10.10">
    <property type="entry name" value="YVTN repeat-like/Quinoprotein amine dehydrogenase"/>
    <property type="match status" value="3"/>
</dbReference>
<feature type="repeat" description="WD" evidence="4">
    <location>
        <begin position="324"/>
        <end position="366"/>
    </location>
</feature>
<evidence type="ECO:0000256" key="5">
    <source>
        <dbReference type="SAM" id="Coils"/>
    </source>
</evidence>
<keyword evidence="5" id="KW-0175">Coiled coil</keyword>
<feature type="repeat" description="WD" evidence="4">
    <location>
        <begin position="494"/>
        <end position="535"/>
    </location>
</feature>
<dbReference type="CDD" id="cd14686">
    <property type="entry name" value="bZIP"/>
    <property type="match status" value="1"/>
</dbReference>
<dbReference type="PROSITE" id="PS00678">
    <property type="entry name" value="WD_REPEATS_1"/>
    <property type="match status" value="2"/>
</dbReference>
<feature type="region of interest" description="Disordered" evidence="6">
    <location>
        <begin position="70"/>
        <end position="127"/>
    </location>
</feature>
<evidence type="ECO:0000256" key="1">
    <source>
        <dbReference type="ARBA" id="ARBA00022574"/>
    </source>
</evidence>
<evidence type="ECO:0000313" key="9">
    <source>
        <dbReference type="Proteomes" id="UP001497444"/>
    </source>
</evidence>
<proteinExistence type="predicted"/>
<accession>A0ABP0VXZ3</accession>
<keyword evidence="3" id="KW-0479">Metal-binding</keyword>